<protein>
    <recommendedName>
        <fullName evidence="5">Chemotaxis protein</fullName>
    </recommendedName>
</protein>
<keyword evidence="1" id="KW-0175">Coiled coil</keyword>
<gene>
    <name evidence="3" type="ORF">GOQ09_15665</name>
</gene>
<dbReference type="Proteomes" id="UP000425817">
    <property type="component" value="Chromosome"/>
</dbReference>
<keyword evidence="2" id="KW-0472">Membrane</keyword>
<evidence type="ECO:0008006" key="5">
    <source>
        <dbReference type="Google" id="ProtNLM"/>
    </source>
</evidence>
<dbReference type="RefSeq" id="WP_157614353.1">
    <property type="nucleotide sequence ID" value="NZ_CP046622.1"/>
</dbReference>
<dbReference type="OrthoDB" id="9911345at2"/>
<evidence type="ECO:0000313" key="4">
    <source>
        <dbReference type="Proteomes" id="UP000425817"/>
    </source>
</evidence>
<accession>A0A6I6HJB2</accession>
<proteinExistence type="predicted"/>
<dbReference type="EMBL" id="CP046622">
    <property type="protein sequence ID" value="QGW82923.1"/>
    <property type="molecule type" value="Genomic_DNA"/>
</dbReference>
<feature type="transmembrane region" description="Helical" evidence="2">
    <location>
        <begin position="12"/>
        <end position="30"/>
    </location>
</feature>
<reference evidence="3 4" key="1">
    <citation type="submission" date="2019-12" db="EMBL/GenBank/DDBJ databases">
        <title>Hybrid Genome Assemblies of two High G+C Isolates from Undergraduate Microbiology Courses.</title>
        <authorList>
            <person name="Ne Ville C.J."/>
            <person name="Enright D."/>
            <person name="Hernandez I."/>
            <person name="Dodsworth J."/>
            <person name="Orwin P.M."/>
        </authorList>
    </citation>
    <scope>NUCLEOTIDE SEQUENCE [LARGE SCALE GENOMIC DNA]</scope>
    <source>
        <strain evidence="3 4">CSUSB</strain>
    </source>
</reference>
<evidence type="ECO:0000313" key="3">
    <source>
        <dbReference type="EMBL" id="QGW82923.1"/>
    </source>
</evidence>
<dbReference type="AlphaFoldDB" id="A0A6I6HJB2"/>
<name>A0A6I6HJB2_VARPD</name>
<feature type="coiled-coil region" evidence="1">
    <location>
        <begin position="106"/>
        <end position="133"/>
    </location>
</feature>
<organism evidence="3 4">
    <name type="scientific">Variovorax paradoxus</name>
    <dbReference type="NCBI Taxonomy" id="34073"/>
    <lineage>
        <taxon>Bacteria</taxon>
        <taxon>Pseudomonadati</taxon>
        <taxon>Pseudomonadota</taxon>
        <taxon>Betaproteobacteria</taxon>
        <taxon>Burkholderiales</taxon>
        <taxon>Comamonadaceae</taxon>
        <taxon>Variovorax</taxon>
    </lineage>
</organism>
<evidence type="ECO:0000256" key="2">
    <source>
        <dbReference type="SAM" id="Phobius"/>
    </source>
</evidence>
<keyword evidence="2" id="KW-0812">Transmembrane</keyword>
<evidence type="ECO:0000256" key="1">
    <source>
        <dbReference type="SAM" id="Coils"/>
    </source>
</evidence>
<sequence>MGDFIQVFTELKGVLGGAGAVAVAVALYLWNQRGQRQLEGANTEANVSAIAHWRSVAERSDAALVAMTLRADKFAEERNEVREAFARMEGQMAEMTKLIALQNSQLEAQSKKLELQSEEMHGLRDQVRKLQEQIHAPR</sequence>
<keyword evidence="2" id="KW-1133">Transmembrane helix</keyword>